<evidence type="ECO:0000313" key="3">
    <source>
        <dbReference type="Proteomes" id="UP000006315"/>
    </source>
</evidence>
<name>K6D7B7_SCHAZ</name>
<accession>K6D7B7</accession>
<evidence type="ECO:0000313" key="2">
    <source>
        <dbReference type="EMBL" id="EKN64189.1"/>
    </source>
</evidence>
<protein>
    <submittedName>
        <fullName evidence="2">Uncharacterized protein</fullName>
    </submittedName>
</protein>
<organism evidence="2 3">
    <name type="scientific">Schinkia azotoformans LMG 9581</name>
    <dbReference type="NCBI Taxonomy" id="1131731"/>
    <lineage>
        <taxon>Bacteria</taxon>
        <taxon>Bacillati</taxon>
        <taxon>Bacillota</taxon>
        <taxon>Bacilli</taxon>
        <taxon>Bacillales</taxon>
        <taxon>Bacillaceae</taxon>
        <taxon>Calidifontibacillus/Schinkia group</taxon>
        <taxon>Schinkia</taxon>
    </lineage>
</organism>
<proteinExistence type="predicted"/>
<dbReference type="AlphaFoldDB" id="K6D7B7"/>
<feature type="transmembrane region" description="Helical" evidence="1">
    <location>
        <begin position="141"/>
        <end position="159"/>
    </location>
</feature>
<sequence length="175" mass="20864">MGYIGGVKMVKLMKYNKLILLLMMVFLWLTLPLMGKNAVKRFFPTGIFIALLTRWENSVAKKRTWWWWYEKFHPKLSGSFPFVWGPFMIGSMWILKFTYGKFYRYLTLNLIVDTIFVFVLVDKWLTKWGIASLVRMKKLQLSLLLFIDSLLLYGFQYLVEKIKATMSKCMWSSPH</sequence>
<gene>
    <name evidence="2" type="ORF">BAZO_14299</name>
</gene>
<feature type="transmembrane region" description="Helical" evidence="1">
    <location>
        <begin position="102"/>
        <end position="121"/>
    </location>
</feature>
<reference evidence="2 3" key="1">
    <citation type="journal article" date="2012" name="Front. Microbiol.">
        <title>Redundancy and modularity in membrane-associated dissimilatory nitrate reduction in Bacillus.</title>
        <authorList>
            <person name="Heylen K."/>
            <person name="Keltjens J."/>
        </authorList>
    </citation>
    <scope>NUCLEOTIDE SEQUENCE [LARGE SCALE GENOMIC DNA]</scope>
    <source>
        <strain evidence="2 3">LMG 9581</strain>
    </source>
</reference>
<evidence type="ECO:0000256" key="1">
    <source>
        <dbReference type="SAM" id="Phobius"/>
    </source>
</evidence>
<feature type="transmembrane region" description="Helical" evidence="1">
    <location>
        <begin position="76"/>
        <end position="95"/>
    </location>
</feature>
<keyword evidence="1" id="KW-0472">Membrane</keyword>
<dbReference type="EMBL" id="AJLR01000121">
    <property type="protein sequence ID" value="EKN64189.1"/>
    <property type="molecule type" value="Genomic_DNA"/>
</dbReference>
<dbReference type="Proteomes" id="UP000006315">
    <property type="component" value="Unassembled WGS sequence"/>
</dbReference>
<keyword evidence="1" id="KW-0812">Transmembrane</keyword>
<comment type="caution">
    <text evidence="2">The sequence shown here is derived from an EMBL/GenBank/DDBJ whole genome shotgun (WGS) entry which is preliminary data.</text>
</comment>
<feature type="transmembrane region" description="Helical" evidence="1">
    <location>
        <begin position="18"/>
        <end position="35"/>
    </location>
</feature>
<keyword evidence="3" id="KW-1185">Reference proteome</keyword>
<dbReference type="PATRIC" id="fig|1131731.3.peg.2930"/>
<keyword evidence="1" id="KW-1133">Transmembrane helix</keyword>